<evidence type="ECO:0000313" key="2">
    <source>
        <dbReference type="EMBL" id="KAL1496548.1"/>
    </source>
</evidence>
<dbReference type="AlphaFoldDB" id="A0AB34IGX4"/>
<evidence type="ECO:0000256" key="1">
    <source>
        <dbReference type="SAM" id="MobiDB-lite"/>
    </source>
</evidence>
<proteinExistence type="predicted"/>
<feature type="compositionally biased region" description="Basic and acidic residues" evidence="1">
    <location>
        <begin position="18"/>
        <end position="43"/>
    </location>
</feature>
<name>A0AB34IGX4_PRYPA</name>
<comment type="caution">
    <text evidence="2">The sequence shown here is derived from an EMBL/GenBank/DDBJ whole genome shotgun (WGS) entry which is preliminary data.</text>
</comment>
<sequence length="101" mass="11629">METSCLPDLPLFLLPSTRDPREANTVTHHDRDARSMMRRESKDTVSALERLTEPWELPFSSHSLDEQSDDDELSCDAPPHWAPKTKRRHIDPRLPQAKTLA</sequence>
<feature type="region of interest" description="Disordered" evidence="1">
    <location>
        <begin position="59"/>
        <end position="101"/>
    </location>
</feature>
<feature type="region of interest" description="Disordered" evidence="1">
    <location>
        <begin position="15"/>
        <end position="45"/>
    </location>
</feature>
<gene>
    <name evidence="2" type="ORF">AB1Y20_014154</name>
</gene>
<protein>
    <submittedName>
        <fullName evidence="2">Uncharacterized protein</fullName>
    </submittedName>
</protein>
<reference evidence="2 3" key="1">
    <citation type="journal article" date="2024" name="Science">
        <title>Giant polyketide synthase enzymes in the biosynthesis of giant marine polyether toxins.</title>
        <authorList>
            <person name="Fallon T.R."/>
            <person name="Shende V.V."/>
            <person name="Wierzbicki I.H."/>
            <person name="Pendleton A.L."/>
            <person name="Watervoot N.F."/>
            <person name="Auber R.P."/>
            <person name="Gonzalez D.J."/>
            <person name="Wisecaver J.H."/>
            <person name="Moore B.S."/>
        </authorList>
    </citation>
    <scope>NUCLEOTIDE SEQUENCE [LARGE SCALE GENOMIC DNA]</scope>
    <source>
        <strain evidence="2 3">12B1</strain>
    </source>
</reference>
<dbReference type="Proteomes" id="UP001515480">
    <property type="component" value="Unassembled WGS sequence"/>
</dbReference>
<accession>A0AB34IGX4</accession>
<keyword evidence="3" id="KW-1185">Reference proteome</keyword>
<dbReference type="EMBL" id="JBGBPQ010000028">
    <property type="protein sequence ID" value="KAL1496548.1"/>
    <property type="molecule type" value="Genomic_DNA"/>
</dbReference>
<organism evidence="2 3">
    <name type="scientific">Prymnesium parvum</name>
    <name type="common">Toxic golden alga</name>
    <dbReference type="NCBI Taxonomy" id="97485"/>
    <lineage>
        <taxon>Eukaryota</taxon>
        <taxon>Haptista</taxon>
        <taxon>Haptophyta</taxon>
        <taxon>Prymnesiophyceae</taxon>
        <taxon>Prymnesiales</taxon>
        <taxon>Prymnesiaceae</taxon>
        <taxon>Prymnesium</taxon>
    </lineage>
</organism>
<evidence type="ECO:0000313" key="3">
    <source>
        <dbReference type="Proteomes" id="UP001515480"/>
    </source>
</evidence>